<dbReference type="CDD" id="cd04301">
    <property type="entry name" value="NAT_SF"/>
    <property type="match status" value="1"/>
</dbReference>
<accession>A0A0F9SN48</accession>
<dbReference type="Pfam" id="PF00583">
    <property type="entry name" value="Acetyltransf_1"/>
    <property type="match status" value="1"/>
</dbReference>
<dbReference type="AlphaFoldDB" id="A0A0F9SN48"/>
<dbReference type="EMBL" id="LAZR01000449">
    <property type="protein sequence ID" value="KKN68429.1"/>
    <property type="molecule type" value="Genomic_DNA"/>
</dbReference>
<protein>
    <recommendedName>
        <fullName evidence="1">N-acetyltransferase domain-containing protein</fullName>
    </recommendedName>
</protein>
<feature type="domain" description="N-acetyltransferase" evidence="1">
    <location>
        <begin position="91"/>
        <end position="246"/>
    </location>
</feature>
<dbReference type="PROSITE" id="PS51186">
    <property type="entry name" value="GNAT"/>
    <property type="match status" value="1"/>
</dbReference>
<evidence type="ECO:0000259" key="1">
    <source>
        <dbReference type="PROSITE" id="PS51186"/>
    </source>
</evidence>
<gene>
    <name evidence="2" type="ORF">LCGC14_0451570</name>
</gene>
<name>A0A0F9SN48_9ZZZZ</name>
<dbReference type="Gene3D" id="3.40.630.30">
    <property type="match status" value="1"/>
</dbReference>
<proteinExistence type="predicted"/>
<organism evidence="2">
    <name type="scientific">marine sediment metagenome</name>
    <dbReference type="NCBI Taxonomy" id="412755"/>
    <lineage>
        <taxon>unclassified sequences</taxon>
        <taxon>metagenomes</taxon>
        <taxon>ecological metagenomes</taxon>
    </lineage>
</organism>
<evidence type="ECO:0000313" key="2">
    <source>
        <dbReference type="EMBL" id="KKN68429.1"/>
    </source>
</evidence>
<dbReference type="SUPFAM" id="SSF55729">
    <property type="entry name" value="Acyl-CoA N-acyltransferases (Nat)"/>
    <property type="match status" value="1"/>
</dbReference>
<dbReference type="InterPro" id="IPR016181">
    <property type="entry name" value="Acyl_CoA_acyltransferase"/>
</dbReference>
<dbReference type="InterPro" id="IPR000182">
    <property type="entry name" value="GNAT_dom"/>
</dbReference>
<sequence length="246" mass="26618">MTVISPGRSALLYYSPPAARGVRPDALSAVIAAISHHTLACGAVFVQGMTNKPQDGRLLVEAGYHPLAELASMQLDLPTPPADALPCQHRLRWRCVDQLARGELQRIVTATYEGSLDCPGLIGLRSADDVVAGHRASGTFVPQTWWVVDDGAETAGCCLLNDSTLDASARVVYLGVVPSCRGRQIGRAMTRHAAHVSERRGRHALTLAVDERNTYARDAYVREGFRVTESRTAYILAADRSEKQAT</sequence>
<dbReference type="GO" id="GO:0016747">
    <property type="term" value="F:acyltransferase activity, transferring groups other than amino-acyl groups"/>
    <property type="evidence" value="ECO:0007669"/>
    <property type="project" value="InterPro"/>
</dbReference>
<comment type="caution">
    <text evidence="2">The sequence shown here is derived from an EMBL/GenBank/DDBJ whole genome shotgun (WGS) entry which is preliminary data.</text>
</comment>
<reference evidence="2" key="1">
    <citation type="journal article" date="2015" name="Nature">
        <title>Complex archaea that bridge the gap between prokaryotes and eukaryotes.</title>
        <authorList>
            <person name="Spang A."/>
            <person name="Saw J.H."/>
            <person name="Jorgensen S.L."/>
            <person name="Zaremba-Niedzwiedzka K."/>
            <person name="Martijn J."/>
            <person name="Lind A.E."/>
            <person name="van Eijk R."/>
            <person name="Schleper C."/>
            <person name="Guy L."/>
            <person name="Ettema T.J."/>
        </authorList>
    </citation>
    <scope>NUCLEOTIDE SEQUENCE</scope>
</reference>